<dbReference type="Gene3D" id="3.40.640.10">
    <property type="entry name" value="Type I PLP-dependent aspartate aminotransferase-like (Major domain)"/>
    <property type="match status" value="1"/>
</dbReference>
<dbReference type="Proteomes" id="UP001431010">
    <property type="component" value="Chromosome"/>
</dbReference>
<evidence type="ECO:0000256" key="1">
    <source>
        <dbReference type="SAM" id="MobiDB-lite"/>
    </source>
</evidence>
<dbReference type="EMBL" id="CP088156">
    <property type="protein sequence ID" value="UFZ04513.1"/>
    <property type="molecule type" value="Genomic_DNA"/>
</dbReference>
<reference evidence="2" key="1">
    <citation type="journal article" date="2024" name="Antonie Van Leeuwenhoek">
        <title>Bradyrhizobium ontarionense sp. nov., a novel bacterial symbiont isolated from Aeschynomene indica (Indian jointvetch), harbours photosynthesis, nitrogen fixation and nitrous oxide (N2O) reductase genes.</title>
        <authorList>
            <person name="Bromfield E.S.P."/>
            <person name="Cloutier S."/>
        </authorList>
    </citation>
    <scope>NUCLEOTIDE SEQUENCE</scope>
    <source>
        <strain evidence="2">A19</strain>
    </source>
</reference>
<organism evidence="2 3">
    <name type="scientific">Bradyrhizobium ontarionense</name>
    <dbReference type="NCBI Taxonomy" id="2898149"/>
    <lineage>
        <taxon>Bacteria</taxon>
        <taxon>Pseudomonadati</taxon>
        <taxon>Pseudomonadota</taxon>
        <taxon>Alphaproteobacteria</taxon>
        <taxon>Hyphomicrobiales</taxon>
        <taxon>Nitrobacteraceae</taxon>
        <taxon>Bradyrhizobium</taxon>
    </lineage>
</organism>
<evidence type="ECO:0000313" key="2">
    <source>
        <dbReference type="EMBL" id="UFZ04513.1"/>
    </source>
</evidence>
<dbReference type="RefSeq" id="WP_231321073.1">
    <property type="nucleotide sequence ID" value="NZ_CP088156.1"/>
</dbReference>
<sequence length="542" mass="58024">MMSPATRPEISTSSGRDRREQGAATGLRDLFALLGDLLIDGGDSRLALDRPWGRNVYGCGPSPAPDLLCFASSTASPISERAYARAELAREQLMHAAISLGLDEALDRRTEQMRCELRRHLGLADDVDVVFSPSGTDSQLHALALARLRLGASVTSVVVAGDQTGSGTSASARGRHFSTRTANGLSVTRDAPIEGLSGETVSLPLFEAAAMQARGDAGEAVLDAVGALVRDGRNVLLQIMDSSKLGWRAPDRACLDEVARRWPGRVQIVVDACQMRLGLGRLRDHLDRGHMVLISGSKFYGGPAFSGALLVPGAVSSALHKGDPVAAGLFDYVNRSDWPATWTDLRARSTPRANIGQWLRWEAALEEIAAYHAVPEAFRRMAIRQLGETIESLLVLSPVLRPIATDALAADDDDGEFGFATIFPFALQRSGRLLGLGETQAVYRALQHDLSGRFTGRAAAVAARQCLVGQPVRIERADGGPVGALRLCIGARQVTEAWCDDVTAARVNLEADIDHIVDVVAKTELLVSDVSSQDLRDICNAI</sequence>
<accession>A0ABY3RB90</accession>
<keyword evidence="3" id="KW-1185">Reference proteome</keyword>
<gene>
    <name evidence="2" type="ORF">LQG66_35915</name>
</gene>
<protein>
    <recommendedName>
        <fullName evidence="4">Aminotransferase class V domain-containing protein</fullName>
    </recommendedName>
</protein>
<feature type="region of interest" description="Disordered" evidence="1">
    <location>
        <begin position="1"/>
        <end position="21"/>
    </location>
</feature>
<name>A0ABY3RB90_9BRAD</name>
<proteinExistence type="predicted"/>
<dbReference type="SUPFAM" id="SSF53383">
    <property type="entry name" value="PLP-dependent transferases"/>
    <property type="match status" value="1"/>
</dbReference>
<evidence type="ECO:0008006" key="4">
    <source>
        <dbReference type="Google" id="ProtNLM"/>
    </source>
</evidence>
<dbReference type="InterPro" id="IPR015424">
    <property type="entry name" value="PyrdxlP-dep_Trfase"/>
</dbReference>
<dbReference type="InterPro" id="IPR015421">
    <property type="entry name" value="PyrdxlP-dep_Trfase_major"/>
</dbReference>
<evidence type="ECO:0000313" key="3">
    <source>
        <dbReference type="Proteomes" id="UP001431010"/>
    </source>
</evidence>